<protein>
    <submittedName>
        <fullName evidence="2">Uncharacterized protein</fullName>
    </submittedName>
</protein>
<organism evidence="2 3">
    <name type="scientific">Candidatus Uhrbacteria bacterium CG10_big_fil_rev_8_21_14_0_10_48_16</name>
    <dbReference type="NCBI Taxonomy" id="1975038"/>
    <lineage>
        <taxon>Bacteria</taxon>
        <taxon>Candidatus Uhriibacteriota</taxon>
    </lineage>
</organism>
<feature type="transmembrane region" description="Helical" evidence="1">
    <location>
        <begin position="12"/>
        <end position="36"/>
    </location>
</feature>
<comment type="caution">
    <text evidence="2">The sequence shown here is derived from an EMBL/GenBank/DDBJ whole genome shotgun (WGS) entry which is preliminary data.</text>
</comment>
<gene>
    <name evidence="2" type="ORF">COV05_03695</name>
</gene>
<dbReference type="EMBL" id="PFEU01000017">
    <property type="protein sequence ID" value="PJE76659.1"/>
    <property type="molecule type" value="Genomic_DNA"/>
</dbReference>
<evidence type="ECO:0000256" key="1">
    <source>
        <dbReference type="SAM" id="Phobius"/>
    </source>
</evidence>
<keyword evidence="1" id="KW-0472">Membrane</keyword>
<evidence type="ECO:0000313" key="2">
    <source>
        <dbReference type="EMBL" id="PJE76659.1"/>
    </source>
</evidence>
<name>A0A2M8LGT1_9BACT</name>
<accession>A0A2M8LGT1</accession>
<reference evidence="3" key="1">
    <citation type="submission" date="2017-09" db="EMBL/GenBank/DDBJ databases">
        <title>Depth-based differentiation of microbial function through sediment-hosted aquifers and enrichment of novel symbionts in the deep terrestrial subsurface.</title>
        <authorList>
            <person name="Probst A.J."/>
            <person name="Ladd B."/>
            <person name="Jarett J.K."/>
            <person name="Geller-Mcgrath D.E."/>
            <person name="Sieber C.M.K."/>
            <person name="Emerson J.B."/>
            <person name="Anantharaman K."/>
            <person name="Thomas B.C."/>
            <person name="Malmstrom R."/>
            <person name="Stieglmeier M."/>
            <person name="Klingl A."/>
            <person name="Woyke T."/>
            <person name="Ryan C.M."/>
            <person name="Banfield J.F."/>
        </authorList>
    </citation>
    <scope>NUCLEOTIDE SEQUENCE [LARGE SCALE GENOMIC DNA]</scope>
</reference>
<sequence>MDPRTIRIFSVAITTFIPWLISVAALGAITMLPYAISVPVHYALVVLLFGVGFGFYFHGHKGVDPFTVMGIAVLSIFLFDSIYFGFLYEGELWFLTYTDYFLPLFLISSTIYWVGKFLK</sequence>
<dbReference type="Proteomes" id="UP000231436">
    <property type="component" value="Unassembled WGS sequence"/>
</dbReference>
<dbReference type="AlphaFoldDB" id="A0A2M8LGT1"/>
<keyword evidence="1" id="KW-0812">Transmembrane</keyword>
<keyword evidence="1" id="KW-1133">Transmembrane helix</keyword>
<feature type="transmembrane region" description="Helical" evidence="1">
    <location>
        <begin position="100"/>
        <end position="118"/>
    </location>
</feature>
<feature type="transmembrane region" description="Helical" evidence="1">
    <location>
        <begin position="66"/>
        <end position="88"/>
    </location>
</feature>
<feature type="transmembrane region" description="Helical" evidence="1">
    <location>
        <begin position="42"/>
        <end position="59"/>
    </location>
</feature>
<evidence type="ECO:0000313" key="3">
    <source>
        <dbReference type="Proteomes" id="UP000231436"/>
    </source>
</evidence>
<proteinExistence type="predicted"/>